<feature type="region of interest" description="Disordered" evidence="4">
    <location>
        <begin position="471"/>
        <end position="500"/>
    </location>
</feature>
<protein>
    <submittedName>
        <fullName evidence="5">WEB family protein</fullName>
    </submittedName>
</protein>
<dbReference type="PANTHER" id="PTHR32054">
    <property type="entry name" value="HEAVY CHAIN, PUTATIVE, EXPRESSED-RELATED-RELATED"/>
    <property type="match status" value="1"/>
</dbReference>
<feature type="coiled-coil region" evidence="3">
    <location>
        <begin position="296"/>
        <end position="470"/>
    </location>
</feature>
<keyword evidence="6" id="KW-1185">Reference proteome</keyword>
<dbReference type="Proteomes" id="UP001153555">
    <property type="component" value="Unassembled WGS sequence"/>
</dbReference>
<comment type="caution">
    <text evidence="5">The sequence shown here is derived from an EMBL/GenBank/DDBJ whole genome shotgun (WGS) entry which is preliminary data.</text>
</comment>
<feature type="compositionally biased region" description="Low complexity" evidence="4">
    <location>
        <begin position="15"/>
        <end position="34"/>
    </location>
</feature>
<accession>A0A9N7RLL5</accession>
<organism evidence="5 6">
    <name type="scientific">Striga hermonthica</name>
    <name type="common">Purple witchweed</name>
    <name type="synonym">Buchnera hermonthica</name>
    <dbReference type="NCBI Taxonomy" id="68872"/>
    <lineage>
        <taxon>Eukaryota</taxon>
        <taxon>Viridiplantae</taxon>
        <taxon>Streptophyta</taxon>
        <taxon>Embryophyta</taxon>
        <taxon>Tracheophyta</taxon>
        <taxon>Spermatophyta</taxon>
        <taxon>Magnoliopsida</taxon>
        <taxon>eudicotyledons</taxon>
        <taxon>Gunneridae</taxon>
        <taxon>Pentapetalae</taxon>
        <taxon>asterids</taxon>
        <taxon>lamiids</taxon>
        <taxon>Lamiales</taxon>
        <taxon>Orobanchaceae</taxon>
        <taxon>Buchnereae</taxon>
        <taxon>Striga</taxon>
    </lineage>
</organism>
<sequence>MFGFSVRTWQNGFGSPKSVGSPVSVSSPARPESPGGTNSPKVDVGEIDTRAPFESVKAAVSLFGEVVSPRARPVTKKTKAEEQRLLEKETQHHMILRELDYYKEKLRQTESARAHASRDLQQAHRTVHELTNKLDSLSESKQSAIRAADEARLLAGSLEARRAHLGSEAWKLDVDSERESYRASASQLIAAKQDLTTLRQDVDSALDAKLAAFHEAEDARHVTRANLEKKNRLLFEVFNIRDTLDQVRAAARRAEEEHLRLVAEREIYVLVHKSAREFGEQEIQRLINERGPNDGEKNFEEKLEEVNEAVKVLREQLNEVRTGDLSLLHDAVSRLDSAKRELGEISEEENSSRANGRALDSEVECVMREKSEYEEKAREAESGLEARRAELERKKDELREAKKSRGVLDEMRAELDNILRETERYQREADGVREEIEQLSREADEANDGAREIEGRLEAAMLEAEAAKRAERVAGEKIHEESPRGDEVGPTRVGVGGSSRRIRLAPEELESMERKIEECRRRAEERVAGLAAEAEVAAAGEEEVRKKVEKMTGEIEGMRVEIEEALKRAEVAEGAKKMVEEEMYRWRREAADVDEPAGSSSGVVSGEK</sequence>
<evidence type="ECO:0000256" key="3">
    <source>
        <dbReference type="SAM" id="Coils"/>
    </source>
</evidence>
<evidence type="ECO:0000313" key="6">
    <source>
        <dbReference type="Proteomes" id="UP001153555"/>
    </source>
</evidence>
<dbReference type="OrthoDB" id="1933125at2759"/>
<dbReference type="Pfam" id="PF05701">
    <property type="entry name" value="WEMBL"/>
    <property type="match status" value="1"/>
</dbReference>
<evidence type="ECO:0000313" key="5">
    <source>
        <dbReference type="EMBL" id="CAA0836538.1"/>
    </source>
</evidence>
<feature type="compositionally biased region" description="Basic and acidic residues" evidence="4">
    <location>
        <begin position="471"/>
        <end position="489"/>
    </location>
</feature>
<name>A0A9N7RLL5_STRHE</name>
<dbReference type="EMBL" id="CACSLK010030184">
    <property type="protein sequence ID" value="CAA0836538.1"/>
    <property type="molecule type" value="Genomic_DNA"/>
</dbReference>
<reference evidence="5" key="1">
    <citation type="submission" date="2019-12" db="EMBL/GenBank/DDBJ databases">
        <authorList>
            <person name="Scholes J."/>
        </authorList>
    </citation>
    <scope>NUCLEOTIDE SEQUENCE</scope>
</reference>
<feature type="region of interest" description="Disordered" evidence="4">
    <location>
        <begin position="588"/>
        <end position="608"/>
    </location>
</feature>
<dbReference type="GO" id="GO:0005829">
    <property type="term" value="C:cytosol"/>
    <property type="evidence" value="ECO:0007669"/>
    <property type="project" value="TreeGrafter"/>
</dbReference>
<dbReference type="GO" id="GO:0009903">
    <property type="term" value="P:chloroplast avoidance movement"/>
    <property type="evidence" value="ECO:0007669"/>
    <property type="project" value="TreeGrafter"/>
</dbReference>
<dbReference type="InterPro" id="IPR008545">
    <property type="entry name" value="Web"/>
</dbReference>
<dbReference type="GO" id="GO:0009904">
    <property type="term" value="P:chloroplast accumulation movement"/>
    <property type="evidence" value="ECO:0007669"/>
    <property type="project" value="TreeGrafter"/>
</dbReference>
<comment type="similarity">
    <text evidence="1">Belongs to the WEB family.</text>
</comment>
<dbReference type="PANTHER" id="PTHR32054:SF3">
    <property type="entry name" value="HEAVY CHAIN, PUTATIVE, EXPRESSED-RELATED"/>
    <property type="match status" value="1"/>
</dbReference>
<feature type="coiled-coil region" evidence="3">
    <location>
        <begin position="237"/>
        <end position="264"/>
    </location>
</feature>
<dbReference type="AlphaFoldDB" id="A0A9N7RLL5"/>
<feature type="region of interest" description="Disordered" evidence="4">
    <location>
        <begin position="12"/>
        <end position="44"/>
    </location>
</feature>
<feature type="coiled-coil region" evidence="3">
    <location>
        <begin position="548"/>
        <end position="582"/>
    </location>
</feature>
<keyword evidence="2 3" id="KW-0175">Coiled coil</keyword>
<feature type="coiled-coil region" evidence="3">
    <location>
        <begin position="113"/>
        <end position="147"/>
    </location>
</feature>
<gene>
    <name evidence="5" type="ORF">SHERM_03618</name>
</gene>
<evidence type="ECO:0000256" key="4">
    <source>
        <dbReference type="SAM" id="MobiDB-lite"/>
    </source>
</evidence>
<proteinExistence type="inferred from homology"/>
<feature type="compositionally biased region" description="Polar residues" evidence="4">
    <location>
        <begin position="598"/>
        <end position="608"/>
    </location>
</feature>
<evidence type="ECO:0000256" key="1">
    <source>
        <dbReference type="ARBA" id="ARBA00005485"/>
    </source>
</evidence>
<evidence type="ECO:0000256" key="2">
    <source>
        <dbReference type="ARBA" id="ARBA00023054"/>
    </source>
</evidence>